<dbReference type="EMBL" id="MFTJ01000053">
    <property type="protein sequence ID" value="OGI64388.1"/>
    <property type="molecule type" value="Genomic_DNA"/>
</dbReference>
<sequence length="154" mass="18134">MNIKNVLPSVLLTTLVSCAPPPTYAKRDYNQYPDYKNEIALYNLQEIAKNICSGDGGLPRCNSMTFTPDQMTYVETDCVELAFDAPSEVEKYCKRTKEYTFEIKWDEIKKMIPSYFFLKICIDEHKCPEIYRFRNYQQTYEFAEAIEILRKSKK</sequence>
<dbReference type="PROSITE" id="PS51257">
    <property type="entry name" value="PROKAR_LIPOPROTEIN"/>
    <property type="match status" value="1"/>
</dbReference>
<dbReference type="Proteomes" id="UP000178700">
    <property type="component" value="Unassembled WGS sequence"/>
</dbReference>
<evidence type="ECO:0000313" key="2">
    <source>
        <dbReference type="Proteomes" id="UP000178700"/>
    </source>
</evidence>
<gene>
    <name evidence="1" type="ORF">A2642_03385</name>
</gene>
<protein>
    <submittedName>
        <fullName evidence="1">Uncharacterized protein</fullName>
    </submittedName>
</protein>
<accession>A0A1F6V456</accession>
<name>A0A1F6V456_9BACT</name>
<dbReference type="AlphaFoldDB" id="A0A1F6V456"/>
<proteinExistence type="predicted"/>
<evidence type="ECO:0000313" key="1">
    <source>
        <dbReference type="EMBL" id="OGI64388.1"/>
    </source>
</evidence>
<reference evidence="1 2" key="1">
    <citation type="journal article" date="2016" name="Nat. Commun.">
        <title>Thousands of microbial genomes shed light on interconnected biogeochemical processes in an aquifer system.</title>
        <authorList>
            <person name="Anantharaman K."/>
            <person name="Brown C.T."/>
            <person name="Hug L.A."/>
            <person name="Sharon I."/>
            <person name="Castelle C.J."/>
            <person name="Probst A.J."/>
            <person name="Thomas B.C."/>
            <person name="Singh A."/>
            <person name="Wilkins M.J."/>
            <person name="Karaoz U."/>
            <person name="Brodie E.L."/>
            <person name="Williams K.H."/>
            <person name="Hubbard S.S."/>
            <person name="Banfield J.F."/>
        </authorList>
    </citation>
    <scope>NUCLEOTIDE SEQUENCE [LARGE SCALE GENOMIC DNA]</scope>
</reference>
<comment type="caution">
    <text evidence="1">The sequence shown here is derived from an EMBL/GenBank/DDBJ whole genome shotgun (WGS) entry which is preliminary data.</text>
</comment>
<organism evidence="1 2">
    <name type="scientific">Candidatus Nomurabacteria bacterium RIFCSPHIGHO2_01_FULL_39_10</name>
    <dbReference type="NCBI Taxonomy" id="1801733"/>
    <lineage>
        <taxon>Bacteria</taxon>
        <taxon>Candidatus Nomuraibacteriota</taxon>
    </lineage>
</organism>